<sequence length="72" mass="8114">MEITLEEAYKSFLKEIEELHEKELRKKLPPDPGKFTVPCSIQGVNIKEALLDLGSSINLMPLALAEKYNIGK</sequence>
<keyword evidence="2" id="KW-1185">Reference proteome</keyword>
<reference evidence="1 2" key="1">
    <citation type="journal article" date="2018" name="Front. Plant Sci.">
        <title>Red Clover (Trifolium pratense) and Zigzag Clover (T. medium) - A Picture of Genomic Similarities and Differences.</title>
        <authorList>
            <person name="Dluhosova J."/>
            <person name="Istvanek J."/>
            <person name="Nedelnik J."/>
            <person name="Repkova J."/>
        </authorList>
    </citation>
    <scope>NUCLEOTIDE SEQUENCE [LARGE SCALE GENOMIC DNA]</scope>
    <source>
        <strain evidence="2">cv. 10/8</strain>
        <tissue evidence="1">Leaf</tissue>
    </source>
</reference>
<comment type="caution">
    <text evidence="1">The sequence shown here is derived from an EMBL/GenBank/DDBJ whole genome shotgun (WGS) entry which is preliminary data.</text>
</comment>
<organism evidence="1 2">
    <name type="scientific">Trifolium medium</name>
    <dbReference type="NCBI Taxonomy" id="97028"/>
    <lineage>
        <taxon>Eukaryota</taxon>
        <taxon>Viridiplantae</taxon>
        <taxon>Streptophyta</taxon>
        <taxon>Embryophyta</taxon>
        <taxon>Tracheophyta</taxon>
        <taxon>Spermatophyta</taxon>
        <taxon>Magnoliopsida</taxon>
        <taxon>eudicotyledons</taxon>
        <taxon>Gunneridae</taxon>
        <taxon>Pentapetalae</taxon>
        <taxon>rosids</taxon>
        <taxon>fabids</taxon>
        <taxon>Fabales</taxon>
        <taxon>Fabaceae</taxon>
        <taxon>Papilionoideae</taxon>
        <taxon>50 kb inversion clade</taxon>
        <taxon>NPAAA clade</taxon>
        <taxon>Hologalegina</taxon>
        <taxon>IRL clade</taxon>
        <taxon>Trifolieae</taxon>
        <taxon>Trifolium</taxon>
    </lineage>
</organism>
<dbReference type="Gene3D" id="2.40.70.10">
    <property type="entry name" value="Acid Proteases"/>
    <property type="match status" value="1"/>
</dbReference>
<name>A0A392S1I9_9FABA</name>
<evidence type="ECO:0000313" key="2">
    <source>
        <dbReference type="Proteomes" id="UP000265520"/>
    </source>
</evidence>
<proteinExistence type="predicted"/>
<dbReference type="Proteomes" id="UP000265520">
    <property type="component" value="Unassembled WGS sequence"/>
</dbReference>
<evidence type="ECO:0008006" key="3">
    <source>
        <dbReference type="Google" id="ProtNLM"/>
    </source>
</evidence>
<feature type="non-terminal residue" evidence="1">
    <location>
        <position position="72"/>
    </location>
</feature>
<evidence type="ECO:0000313" key="1">
    <source>
        <dbReference type="EMBL" id="MCI42519.1"/>
    </source>
</evidence>
<dbReference type="InterPro" id="IPR021109">
    <property type="entry name" value="Peptidase_aspartic_dom_sf"/>
</dbReference>
<dbReference type="EMBL" id="LXQA010305552">
    <property type="protein sequence ID" value="MCI42519.1"/>
    <property type="molecule type" value="Genomic_DNA"/>
</dbReference>
<dbReference type="PANTHER" id="PTHR33067">
    <property type="entry name" value="RNA-DIRECTED DNA POLYMERASE-RELATED"/>
    <property type="match status" value="1"/>
</dbReference>
<dbReference type="AlphaFoldDB" id="A0A392S1I9"/>
<dbReference type="PANTHER" id="PTHR33067:SF9">
    <property type="entry name" value="RNA-DIRECTED DNA POLYMERASE"/>
    <property type="match status" value="1"/>
</dbReference>
<protein>
    <recommendedName>
        <fullName evidence="3">Gag-asp_proteas domain-containing protein</fullName>
    </recommendedName>
</protein>
<accession>A0A392S1I9</accession>